<feature type="chain" id="PRO_5045910292" description="ER membrane protein complex subunit 10" evidence="1">
    <location>
        <begin position="19"/>
        <end position="202"/>
    </location>
</feature>
<sequence length="202" mass="22825">MVSLKLVQLGLLLACARGEVYDLFAKDVDSGEKFGIGHVAVDDDTHNVTEVSLDKFKHLNGVYCFGAQSTSFENDCFSYLRVDPKKNSYSLAIDMHGEKLEGFSLFREEDSGEEVSAKVRKPVLAPQPPAIKLRKKTMTYAEKKAESKLEAVQKHGKEADDVETEEDQRTFIERNWKKMLIGFLIYNGVVAYAKQQQQPQQQ</sequence>
<dbReference type="EMBL" id="JBEVYD010000002">
    <property type="protein sequence ID" value="KAL3234929.1"/>
    <property type="molecule type" value="Genomic_DNA"/>
</dbReference>
<organism evidence="2 3">
    <name type="scientific">Nakaseomyces bracarensis</name>
    <dbReference type="NCBI Taxonomy" id="273131"/>
    <lineage>
        <taxon>Eukaryota</taxon>
        <taxon>Fungi</taxon>
        <taxon>Dikarya</taxon>
        <taxon>Ascomycota</taxon>
        <taxon>Saccharomycotina</taxon>
        <taxon>Saccharomycetes</taxon>
        <taxon>Saccharomycetales</taxon>
        <taxon>Saccharomycetaceae</taxon>
        <taxon>Nakaseomyces</taxon>
    </lineage>
</organism>
<keyword evidence="3" id="KW-1185">Reference proteome</keyword>
<reference evidence="2 3" key="1">
    <citation type="submission" date="2024-05" db="EMBL/GenBank/DDBJ databases">
        <title>Long read based assembly of the Candida bracarensis genome reveals expanded adhesin content.</title>
        <authorList>
            <person name="Marcet-Houben M."/>
            <person name="Ksiezopolska E."/>
            <person name="Gabaldon T."/>
        </authorList>
    </citation>
    <scope>NUCLEOTIDE SEQUENCE [LARGE SCALE GENOMIC DNA]</scope>
    <source>
        <strain evidence="2 3">CBM6</strain>
    </source>
</reference>
<dbReference type="Proteomes" id="UP001623330">
    <property type="component" value="Unassembled WGS sequence"/>
</dbReference>
<name>A0ABR4P015_9SACH</name>
<feature type="signal peptide" evidence="1">
    <location>
        <begin position="1"/>
        <end position="18"/>
    </location>
</feature>
<evidence type="ECO:0000313" key="2">
    <source>
        <dbReference type="EMBL" id="KAL3234929.1"/>
    </source>
</evidence>
<accession>A0ABR4P015</accession>
<comment type="caution">
    <text evidence="2">The sequence shown here is derived from an EMBL/GenBank/DDBJ whole genome shotgun (WGS) entry which is preliminary data.</text>
</comment>
<evidence type="ECO:0000256" key="1">
    <source>
        <dbReference type="SAM" id="SignalP"/>
    </source>
</evidence>
<dbReference type="Pfam" id="PF21203">
    <property type="entry name" value="ECM10"/>
    <property type="match status" value="1"/>
</dbReference>
<proteinExistence type="predicted"/>
<gene>
    <name evidence="2" type="ORF">RNJ44_02717</name>
</gene>
<protein>
    <recommendedName>
        <fullName evidence="4">ER membrane protein complex subunit 10</fullName>
    </recommendedName>
</protein>
<keyword evidence="1" id="KW-0732">Signal</keyword>
<evidence type="ECO:0000313" key="3">
    <source>
        <dbReference type="Proteomes" id="UP001623330"/>
    </source>
</evidence>
<evidence type="ECO:0008006" key="4">
    <source>
        <dbReference type="Google" id="ProtNLM"/>
    </source>
</evidence>